<sequence>MKIEKKQIQKLDTFELTLKNAERYIQVVAQRFNIDEHYQDLLQIGRLALYESFTKHQEDKGTFHGYTINLLRGRMLNYINDNVKVIRIPQSQLNVNHTNHNPNNPTSVPTINTSTPISEEGSTTIGDMLAGDEVEDDNDDEKQRILTRLKQSLSKLKQSHQQIIMMRYVDELNVEQIAEKLGISKQAVSQQLQVIMKKLKNDFGVNDDNYKSEIRITKEYQNNEYKNYKKYDQSNK</sequence>
<dbReference type="InterPro" id="IPR014284">
    <property type="entry name" value="RNA_pol_sigma-70_dom"/>
</dbReference>
<evidence type="ECO:0000256" key="1">
    <source>
        <dbReference type="ARBA" id="ARBA00023015"/>
    </source>
</evidence>
<keyword evidence="1" id="KW-0805">Transcription regulation</keyword>
<dbReference type="Gene3D" id="1.20.140.160">
    <property type="match status" value="1"/>
</dbReference>
<feature type="region of interest" description="Disordered" evidence="5">
    <location>
        <begin position="99"/>
        <end position="122"/>
    </location>
</feature>
<evidence type="ECO:0000313" key="7">
    <source>
        <dbReference type="EMBL" id="MBC5843249.1"/>
    </source>
</evidence>
<dbReference type="Proteomes" id="UP000641454">
    <property type="component" value="Unassembled WGS sequence"/>
</dbReference>
<keyword evidence="3" id="KW-0238">DNA-binding</keyword>
<dbReference type="CDD" id="cd06171">
    <property type="entry name" value="Sigma70_r4"/>
    <property type="match status" value="1"/>
</dbReference>
<keyword evidence="8" id="KW-1185">Reference proteome</keyword>
<dbReference type="Pfam" id="PF04545">
    <property type="entry name" value="Sigma70_r4"/>
    <property type="match status" value="1"/>
</dbReference>
<dbReference type="PANTHER" id="PTHR30385">
    <property type="entry name" value="SIGMA FACTOR F FLAGELLAR"/>
    <property type="match status" value="1"/>
</dbReference>
<dbReference type="InterPro" id="IPR013325">
    <property type="entry name" value="RNA_pol_sigma_r2"/>
</dbReference>
<accession>A0A923MX15</accession>
<evidence type="ECO:0000256" key="5">
    <source>
        <dbReference type="SAM" id="MobiDB-lite"/>
    </source>
</evidence>
<dbReference type="NCBIfam" id="TIGR02937">
    <property type="entry name" value="sigma70-ECF"/>
    <property type="match status" value="1"/>
</dbReference>
<organism evidence="7 8">
    <name type="scientific">Flavobacterium muglaense</name>
    <dbReference type="NCBI Taxonomy" id="2764716"/>
    <lineage>
        <taxon>Bacteria</taxon>
        <taxon>Pseudomonadati</taxon>
        <taxon>Bacteroidota</taxon>
        <taxon>Flavobacteriia</taxon>
        <taxon>Flavobacteriales</taxon>
        <taxon>Flavobacteriaceae</taxon>
        <taxon>Flavobacterium</taxon>
    </lineage>
</organism>
<evidence type="ECO:0000313" key="8">
    <source>
        <dbReference type="Proteomes" id="UP000641454"/>
    </source>
</evidence>
<dbReference type="InterPro" id="IPR007630">
    <property type="entry name" value="RNA_pol_sigma70_r4"/>
</dbReference>
<dbReference type="EMBL" id="JACRUL010000003">
    <property type="protein sequence ID" value="MBC5843249.1"/>
    <property type="molecule type" value="Genomic_DNA"/>
</dbReference>
<dbReference type="AlphaFoldDB" id="A0A923MX15"/>
<evidence type="ECO:0000256" key="3">
    <source>
        <dbReference type="ARBA" id="ARBA00023125"/>
    </source>
</evidence>
<dbReference type="SUPFAM" id="SSF88659">
    <property type="entry name" value="Sigma3 and sigma4 domains of RNA polymerase sigma factors"/>
    <property type="match status" value="1"/>
</dbReference>
<evidence type="ECO:0000256" key="4">
    <source>
        <dbReference type="ARBA" id="ARBA00023163"/>
    </source>
</evidence>
<reference evidence="7 8" key="1">
    <citation type="submission" date="2020-08" db="EMBL/GenBank/DDBJ databases">
        <title>Description of novel Flavobacterium F-392 isolate.</title>
        <authorList>
            <person name="Saticioglu I.B."/>
            <person name="Duman M."/>
            <person name="Altun S."/>
        </authorList>
    </citation>
    <scope>NUCLEOTIDE SEQUENCE [LARGE SCALE GENOMIC DNA]</scope>
    <source>
        <strain evidence="7 8">F-392</strain>
    </source>
</reference>
<keyword evidence="2" id="KW-0731">Sigma factor</keyword>
<protein>
    <submittedName>
        <fullName evidence="7">Sigma-70 family RNA polymerase sigma factor</fullName>
    </submittedName>
</protein>
<gene>
    <name evidence="7" type="ORF">H8R25_02200</name>
</gene>
<feature type="compositionally biased region" description="Polar residues" evidence="5">
    <location>
        <begin position="111"/>
        <end position="122"/>
    </location>
</feature>
<proteinExistence type="predicted"/>
<feature type="compositionally biased region" description="Low complexity" evidence="5">
    <location>
        <begin position="99"/>
        <end position="110"/>
    </location>
</feature>
<dbReference type="GO" id="GO:0003677">
    <property type="term" value="F:DNA binding"/>
    <property type="evidence" value="ECO:0007669"/>
    <property type="project" value="UniProtKB-KW"/>
</dbReference>
<feature type="domain" description="RNA polymerase sigma-70 region 4" evidence="6">
    <location>
        <begin position="153"/>
        <end position="200"/>
    </location>
</feature>
<name>A0A923MX15_9FLAO</name>
<dbReference type="GO" id="GO:0016987">
    <property type="term" value="F:sigma factor activity"/>
    <property type="evidence" value="ECO:0007669"/>
    <property type="project" value="UniProtKB-KW"/>
</dbReference>
<dbReference type="InterPro" id="IPR013324">
    <property type="entry name" value="RNA_pol_sigma_r3/r4-like"/>
</dbReference>
<evidence type="ECO:0000259" key="6">
    <source>
        <dbReference type="Pfam" id="PF04545"/>
    </source>
</evidence>
<comment type="caution">
    <text evidence="7">The sequence shown here is derived from an EMBL/GenBank/DDBJ whole genome shotgun (WGS) entry which is preliminary data.</text>
</comment>
<dbReference type="RefSeq" id="WP_187016945.1">
    <property type="nucleotide sequence ID" value="NZ_JACRUK010000003.1"/>
</dbReference>
<evidence type="ECO:0000256" key="2">
    <source>
        <dbReference type="ARBA" id="ARBA00023082"/>
    </source>
</evidence>
<dbReference type="GO" id="GO:0006352">
    <property type="term" value="P:DNA-templated transcription initiation"/>
    <property type="evidence" value="ECO:0007669"/>
    <property type="project" value="InterPro"/>
</dbReference>
<dbReference type="SUPFAM" id="SSF88946">
    <property type="entry name" value="Sigma2 domain of RNA polymerase sigma factors"/>
    <property type="match status" value="1"/>
</dbReference>
<keyword evidence="4" id="KW-0804">Transcription</keyword>